<evidence type="ECO:0000256" key="1">
    <source>
        <dbReference type="SAM" id="MobiDB-lite"/>
    </source>
</evidence>
<proteinExistence type="predicted"/>
<keyword evidence="4" id="KW-1185">Reference proteome</keyword>
<gene>
    <name evidence="3" type="ORF">SAMN04488544_3168</name>
</gene>
<name>A0A1H2N232_9ACTN</name>
<keyword evidence="2" id="KW-0472">Membrane</keyword>
<protein>
    <submittedName>
        <fullName evidence="3">Signal peptidase I</fullName>
    </submittedName>
</protein>
<dbReference type="InterPro" id="IPR019533">
    <property type="entry name" value="Peptidase_S26"/>
</dbReference>
<feature type="region of interest" description="Disordered" evidence="1">
    <location>
        <begin position="1"/>
        <end position="34"/>
    </location>
</feature>
<organism evidence="3 4">
    <name type="scientific">Microlunatus sagamiharensis</name>
    <dbReference type="NCBI Taxonomy" id="546874"/>
    <lineage>
        <taxon>Bacteria</taxon>
        <taxon>Bacillati</taxon>
        <taxon>Actinomycetota</taxon>
        <taxon>Actinomycetes</taxon>
        <taxon>Propionibacteriales</taxon>
        <taxon>Propionibacteriaceae</taxon>
        <taxon>Microlunatus</taxon>
    </lineage>
</organism>
<feature type="transmembrane region" description="Helical" evidence="2">
    <location>
        <begin position="159"/>
        <end position="178"/>
    </location>
</feature>
<feature type="transmembrane region" description="Helical" evidence="2">
    <location>
        <begin position="190"/>
        <end position="210"/>
    </location>
</feature>
<keyword evidence="2" id="KW-1133">Transmembrane helix</keyword>
<reference evidence="4" key="1">
    <citation type="submission" date="2016-10" db="EMBL/GenBank/DDBJ databases">
        <authorList>
            <person name="Varghese N."/>
            <person name="Submissions S."/>
        </authorList>
    </citation>
    <scope>NUCLEOTIDE SEQUENCE [LARGE SCALE GENOMIC DNA]</scope>
    <source>
        <strain evidence="4">DSM 21743</strain>
    </source>
</reference>
<dbReference type="AlphaFoldDB" id="A0A1H2N232"/>
<dbReference type="CDD" id="cd06530">
    <property type="entry name" value="S26_SPase_I"/>
    <property type="match status" value="1"/>
</dbReference>
<dbReference type="OrthoDB" id="4315104at2"/>
<evidence type="ECO:0000313" key="4">
    <source>
        <dbReference type="Proteomes" id="UP000198825"/>
    </source>
</evidence>
<dbReference type="Proteomes" id="UP000198825">
    <property type="component" value="Chromosome I"/>
</dbReference>
<feature type="transmembrane region" description="Helical" evidence="2">
    <location>
        <begin position="42"/>
        <end position="61"/>
    </location>
</feature>
<dbReference type="InterPro" id="IPR036286">
    <property type="entry name" value="LexA/Signal_pep-like_sf"/>
</dbReference>
<evidence type="ECO:0000256" key="2">
    <source>
        <dbReference type="SAM" id="Phobius"/>
    </source>
</evidence>
<dbReference type="EMBL" id="LT629799">
    <property type="protein sequence ID" value="SDU99500.1"/>
    <property type="molecule type" value="Genomic_DNA"/>
</dbReference>
<feature type="transmembrane region" description="Helical" evidence="2">
    <location>
        <begin position="279"/>
        <end position="302"/>
    </location>
</feature>
<dbReference type="GO" id="GO:0004252">
    <property type="term" value="F:serine-type endopeptidase activity"/>
    <property type="evidence" value="ECO:0007669"/>
    <property type="project" value="InterPro"/>
</dbReference>
<dbReference type="RefSeq" id="WP_157720007.1">
    <property type="nucleotide sequence ID" value="NZ_LT629799.1"/>
</dbReference>
<keyword evidence="2" id="KW-0812">Transmembrane</keyword>
<sequence length="311" mass="32190">MTTWPSAHRPAPTATRTRGGRGRSLLAAAGGGPVEGSAPSPLLVVLLVVGLAVLFAVPTAWRASGGRWAVVETGSMGTAVPVGSLILTRPRPVETLGVGDIVTYRPPNLRSMYTHRVVGVEPGGAVRVQGDENGAVDPWPVTQELLVGKVVWHGQGLGWLARTLPIVLLGSMVLRLATGLWVPLRWRSSARVIGTCLLFAAVAALLRPFVHPVLVATTTDSDGTTLRATISSAGMLPTRVHGAPGQHVDLLSGQVGSVVVAPPGPGHPLVVDGTAHLTGWWLVAVGAVCLLPMLWVLVVGLAEPAPADGRS</sequence>
<dbReference type="SUPFAM" id="SSF51306">
    <property type="entry name" value="LexA/Signal peptidase"/>
    <property type="match status" value="1"/>
</dbReference>
<dbReference type="STRING" id="546874.SAMN04488544_3168"/>
<accession>A0A1H2N232</accession>
<dbReference type="GO" id="GO:0006465">
    <property type="term" value="P:signal peptide processing"/>
    <property type="evidence" value="ECO:0007669"/>
    <property type="project" value="InterPro"/>
</dbReference>
<feature type="compositionally biased region" description="Low complexity" evidence="1">
    <location>
        <begin position="1"/>
        <end position="28"/>
    </location>
</feature>
<feature type="transmembrane region" description="Helical" evidence="2">
    <location>
        <begin position="68"/>
        <end position="87"/>
    </location>
</feature>
<evidence type="ECO:0000313" key="3">
    <source>
        <dbReference type="EMBL" id="SDU99500.1"/>
    </source>
</evidence>